<proteinExistence type="predicted"/>
<dbReference type="AlphaFoldDB" id="A0A9P1ITX0"/>
<sequence length="167" mass="19131">MLGIIALFVLTFIIWTIAASWSKLWELFRINRICTKELAKWPGPKSLPLIGTAYQFKLDNREFTYQIEEWAREYGLCDNSCGAFPIWVGPVPVAILLTHEVVRPLMESTENITKPVQYGKIMEWIGTGLLRDVICNFSKCEAQKKSDGLRFGSNFGGFFFEKKLDDP</sequence>
<dbReference type="GO" id="GO:0005506">
    <property type="term" value="F:iron ion binding"/>
    <property type="evidence" value="ECO:0007669"/>
    <property type="project" value="InterPro"/>
</dbReference>
<protein>
    <recommendedName>
        <fullName evidence="4">Cytochrome P450</fullName>
    </recommendedName>
</protein>
<dbReference type="GO" id="GO:0016705">
    <property type="term" value="F:oxidoreductase activity, acting on paired donors, with incorporation or reduction of molecular oxygen"/>
    <property type="evidence" value="ECO:0007669"/>
    <property type="project" value="InterPro"/>
</dbReference>
<dbReference type="GO" id="GO:0004497">
    <property type="term" value="F:monooxygenase activity"/>
    <property type="evidence" value="ECO:0007669"/>
    <property type="project" value="UniProtKB-KW"/>
</dbReference>
<dbReference type="GO" id="GO:0020037">
    <property type="term" value="F:heme binding"/>
    <property type="evidence" value="ECO:0007669"/>
    <property type="project" value="InterPro"/>
</dbReference>
<dbReference type="SUPFAM" id="SSF48264">
    <property type="entry name" value="Cytochrome P450"/>
    <property type="match status" value="1"/>
</dbReference>
<keyword evidence="3" id="KW-1185">Reference proteome</keyword>
<dbReference type="EMBL" id="CANHGI010000005">
    <property type="protein sequence ID" value="CAI5450994.1"/>
    <property type="molecule type" value="Genomic_DNA"/>
</dbReference>
<dbReference type="Gene3D" id="1.10.630.10">
    <property type="entry name" value="Cytochrome P450"/>
    <property type="match status" value="1"/>
</dbReference>
<keyword evidence="1" id="KW-0503">Monooxygenase</keyword>
<evidence type="ECO:0008006" key="4">
    <source>
        <dbReference type="Google" id="ProtNLM"/>
    </source>
</evidence>
<evidence type="ECO:0000313" key="2">
    <source>
        <dbReference type="EMBL" id="CAI5450994.1"/>
    </source>
</evidence>
<reference evidence="2" key="1">
    <citation type="submission" date="2022-11" db="EMBL/GenBank/DDBJ databases">
        <authorList>
            <person name="Kikuchi T."/>
        </authorList>
    </citation>
    <scope>NUCLEOTIDE SEQUENCE</scope>
    <source>
        <strain evidence="2">PS1010</strain>
    </source>
</reference>
<accession>A0A9P1ITX0</accession>
<name>A0A9P1ITX0_9PELO</name>
<dbReference type="InterPro" id="IPR036396">
    <property type="entry name" value="Cyt_P450_sf"/>
</dbReference>
<dbReference type="OrthoDB" id="1470350at2759"/>
<comment type="caution">
    <text evidence="2">The sequence shown here is derived from an EMBL/GenBank/DDBJ whole genome shotgun (WGS) entry which is preliminary data.</text>
</comment>
<evidence type="ECO:0000256" key="1">
    <source>
        <dbReference type="ARBA" id="ARBA00023033"/>
    </source>
</evidence>
<dbReference type="Proteomes" id="UP001152747">
    <property type="component" value="Unassembled WGS sequence"/>
</dbReference>
<gene>
    <name evidence="2" type="ORF">CAMP_LOCUS13631</name>
</gene>
<organism evidence="2 3">
    <name type="scientific">Caenorhabditis angaria</name>
    <dbReference type="NCBI Taxonomy" id="860376"/>
    <lineage>
        <taxon>Eukaryota</taxon>
        <taxon>Metazoa</taxon>
        <taxon>Ecdysozoa</taxon>
        <taxon>Nematoda</taxon>
        <taxon>Chromadorea</taxon>
        <taxon>Rhabditida</taxon>
        <taxon>Rhabditina</taxon>
        <taxon>Rhabditomorpha</taxon>
        <taxon>Rhabditoidea</taxon>
        <taxon>Rhabditidae</taxon>
        <taxon>Peloderinae</taxon>
        <taxon>Caenorhabditis</taxon>
    </lineage>
</organism>
<evidence type="ECO:0000313" key="3">
    <source>
        <dbReference type="Proteomes" id="UP001152747"/>
    </source>
</evidence>
<keyword evidence="1" id="KW-0560">Oxidoreductase</keyword>